<dbReference type="PANTHER" id="PTHR33221">
    <property type="entry name" value="WINGED HELIX-TURN-HELIX TRANSCRIPTIONAL REGULATOR, RRF2 FAMILY"/>
    <property type="match status" value="1"/>
</dbReference>
<evidence type="ECO:0000313" key="1">
    <source>
        <dbReference type="EMBL" id="MBK1810719.1"/>
    </source>
</evidence>
<organism evidence="1 2">
    <name type="scientific">Clostridium yunnanense</name>
    <dbReference type="NCBI Taxonomy" id="2800325"/>
    <lineage>
        <taxon>Bacteria</taxon>
        <taxon>Bacillati</taxon>
        <taxon>Bacillota</taxon>
        <taxon>Clostridia</taxon>
        <taxon>Eubacteriales</taxon>
        <taxon>Clostridiaceae</taxon>
        <taxon>Clostridium</taxon>
    </lineage>
</organism>
<dbReference type="RefSeq" id="WP_200268236.1">
    <property type="nucleotide sequence ID" value="NZ_JAENHN010000027.1"/>
</dbReference>
<protein>
    <submittedName>
        <fullName evidence="1">Rrf2 family transcriptional regulator</fullName>
    </submittedName>
</protein>
<keyword evidence="2" id="KW-1185">Reference proteome</keyword>
<dbReference type="Pfam" id="PF02082">
    <property type="entry name" value="Rrf2"/>
    <property type="match status" value="1"/>
</dbReference>
<sequence>MKYTKATDYALHTIVFMIQQSPKENLSKYTLAEHFNVSVTYLSKIMTQLVKAGIIESVSGVNGGYILRKKAEEISFYDVIIAIEGTSALFECGVHNEPKCPIQQVMSEAESNMEHFLKSKKLYNLVHKE</sequence>
<proteinExistence type="predicted"/>
<accession>A0ABS1EN07</accession>
<dbReference type="InterPro" id="IPR036390">
    <property type="entry name" value="WH_DNA-bd_sf"/>
</dbReference>
<dbReference type="SUPFAM" id="SSF46785">
    <property type="entry name" value="Winged helix' DNA-binding domain"/>
    <property type="match status" value="1"/>
</dbReference>
<name>A0ABS1EN07_9CLOT</name>
<dbReference type="InterPro" id="IPR000944">
    <property type="entry name" value="Tscrpt_reg_Rrf2"/>
</dbReference>
<dbReference type="Gene3D" id="1.10.10.10">
    <property type="entry name" value="Winged helix-like DNA-binding domain superfamily/Winged helix DNA-binding domain"/>
    <property type="match status" value="1"/>
</dbReference>
<gene>
    <name evidence="1" type="ORF">JHL18_08720</name>
</gene>
<dbReference type="PANTHER" id="PTHR33221:SF9">
    <property type="entry name" value="RRF2 FAMILY PROTEIN"/>
    <property type="match status" value="1"/>
</dbReference>
<evidence type="ECO:0000313" key="2">
    <source>
        <dbReference type="Proteomes" id="UP000596739"/>
    </source>
</evidence>
<dbReference type="EMBL" id="JAENHN010000027">
    <property type="protein sequence ID" value="MBK1810719.1"/>
    <property type="molecule type" value="Genomic_DNA"/>
</dbReference>
<dbReference type="PROSITE" id="PS51197">
    <property type="entry name" value="HTH_RRF2_2"/>
    <property type="match status" value="1"/>
</dbReference>
<dbReference type="InterPro" id="IPR036388">
    <property type="entry name" value="WH-like_DNA-bd_sf"/>
</dbReference>
<dbReference type="Proteomes" id="UP000596739">
    <property type="component" value="Unassembled WGS sequence"/>
</dbReference>
<dbReference type="InterPro" id="IPR030489">
    <property type="entry name" value="TR_Rrf2-type_CS"/>
</dbReference>
<dbReference type="NCBIfam" id="TIGR00738">
    <property type="entry name" value="rrf2_super"/>
    <property type="match status" value="1"/>
</dbReference>
<comment type="caution">
    <text evidence="1">The sequence shown here is derived from an EMBL/GenBank/DDBJ whole genome shotgun (WGS) entry which is preliminary data.</text>
</comment>
<dbReference type="PROSITE" id="PS01332">
    <property type="entry name" value="HTH_RRF2_1"/>
    <property type="match status" value="1"/>
</dbReference>
<reference evidence="2" key="1">
    <citation type="submission" date="2021-01" db="EMBL/GenBank/DDBJ databases">
        <title>Genome public.</title>
        <authorList>
            <person name="Liu C."/>
            <person name="Sun Q."/>
        </authorList>
    </citation>
    <scope>NUCLEOTIDE SEQUENCE [LARGE SCALE GENOMIC DNA]</scope>
    <source>
        <strain evidence="2">YIM B02505</strain>
    </source>
</reference>